<dbReference type="Pfam" id="PF26594">
    <property type="entry name" value="KH_NusA_2nd"/>
    <property type="match status" value="1"/>
</dbReference>
<keyword evidence="5 7" id="KW-0805">Transcription regulation</keyword>
<comment type="caution">
    <text evidence="9">The sequence shown here is derived from an EMBL/GenBank/DDBJ whole genome shotgun (WGS) entry which is preliminary data.</text>
</comment>
<dbReference type="SUPFAM" id="SSF54814">
    <property type="entry name" value="Prokaryotic type KH domain (KH-domain type II)"/>
    <property type="match status" value="2"/>
</dbReference>
<dbReference type="InterPro" id="IPR030842">
    <property type="entry name" value="TF_NusA_bacterial"/>
</dbReference>
<dbReference type="InterPro" id="IPR010995">
    <property type="entry name" value="DNA_repair_Rad51/TF_NusA_a-hlx"/>
</dbReference>
<comment type="similarity">
    <text evidence="7">Belongs to the NusA family.</text>
</comment>
<keyword evidence="6 7" id="KW-0804">Transcription</keyword>
<dbReference type="InterPro" id="IPR015946">
    <property type="entry name" value="KH_dom-like_a/b"/>
</dbReference>
<dbReference type="InterPro" id="IPR004087">
    <property type="entry name" value="KH_dom"/>
</dbReference>
<dbReference type="GO" id="GO:0003700">
    <property type="term" value="F:DNA-binding transcription factor activity"/>
    <property type="evidence" value="ECO:0007669"/>
    <property type="project" value="InterPro"/>
</dbReference>
<evidence type="ECO:0000256" key="6">
    <source>
        <dbReference type="ARBA" id="ARBA00023163"/>
    </source>
</evidence>
<dbReference type="FunFam" id="3.30.300.20:FF:000002">
    <property type="entry name" value="Transcription termination/antitermination protein NusA"/>
    <property type="match status" value="1"/>
</dbReference>
<dbReference type="InterPro" id="IPR058582">
    <property type="entry name" value="KH_NusA_2nd"/>
</dbReference>
<accession>A0A532V3H4</accession>
<dbReference type="SMART" id="SM00322">
    <property type="entry name" value="KH"/>
    <property type="match status" value="2"/>
</dbReference>
<dbReference type="GO" id="GO:0005829">
    <property type="term" value="C:cytosol"/>
    <property type="evidence" value="ECO:0007669"/>
    <property type="project" value="TreeGrafter"/>
</dbReference>
<keyword evidence="4 7" id="KW-0694">RNA-binding</keyword>
<dbReference type="PROSITE" id="PS50126">
    <property type="entry name" value="S1"/>
    <property type="match status" value="1"/>
</dbReference>
<dbReference type="SUPFAM" id="SSF47794">
    <property type="entry name" value="Rad51 N-terminal domain-like"/>
    <property type="match status" value="1"/>
</dbReference>
<dbReference type="NCBIfam" id="TIGR01953">
    <property type="entry name" value="NusA"/>
    <property type="match status" value="1"/>
</dbReference>
<evidence type="ECO:0000313" key="9">
    <source>
        <dbReference type="EMBL" id="TKJ41699.1"/>
    </source>
</evidence>
<dbReference type="SUPFAM" id="SSF69705">
    <property type="entry name" value="Transcription factor NusA, N-terminal domain"/>
    <property type="match status" value="1"/>
</dbReference>
<organism evidence="9 10">
    <name type="scientific">candidate division LCP-89 bacterium B3_LCP</name>
    <dbReference type="NCBI Taxonomy" id="2012998"/>
    <lineage>
        <taxon>Bacteria</taxon>
        <taxon>Pseudomonadati</taxon>
        <taxon>Bacteria division LCP-89</taxon>
    </lineage>
</organism>
<dbReference type="PANTHER" id="PTHR22648">
    <property type="entry name" value="TRANSCRIPTION TERMINATION FACTOR NUSA"/>
    <property type="match status" value="1"/>
</dbReference>
<reference evidence="9 10" key="1">
    <citation type="submission" date="2017-06" db="EMBL/GenBank/DDBJ databases">
        <title>Novel microbial phyla capable of carbon fixation and sulfur reduction in deep-sea sediments.</title>
        <authorList>
            <person name="Huang J."/>
            <person name="Baker B."/>
            <person name="Wang Y."/>
        </authorList>
    </citation>
    <scope>NUCLEOTIDE SEQUENCE [LARGE SCALE GENOMIC DNA]</scope>
    <source>
        <strain evidence="9">B3_LCP</strain>
    </source>
</reference>
<dbReference type="InterPro" id="IPR003029">
    <property type="entry name" value="S1_domain"/>
</dbReference>
<evidence type="ECO:0000256" key="2">
    <source>
        <dbReference type="ARBA" id="ARBA00022490"/>
    </source>
</evidence>
<dbReference type="Gene3D" id="3.30.300.20">
    <property type="match status" value="2"/>
</dbReference>
<dbReference type="InterPro" id="IPR013735">
    <property type="entry name" value="TF_NusA_N"/>
</dbReference>
<comment type="function">
    <text evidence="7">Participates in both transcription termination and antitermination.</text>
</comment>
<dbReference type="PANTHER" id="PTHR22648:SF0">
    <property type="entry name" value="TRANSCRIPTION TERMINATION_ANTITERMINATION PROTEIN NUSA"/>
    <property type="match status" value="1"/>
</dbReference>
<dbReference type="GO" id="GO:0006353">
    <property type="term" value="P:DNA-templated transcription termination"/>
    <property type="evidence" value="ECO:0007669"/>
    <property type="project" value="UniProtKB-UniRule"/>
</dbReference>
<dbReference type="EMBL" id="NJBN01000002">
    <property type="protein sequence ID" value="TKJ41699.1"/>
    <property type="molecule type" value="Genomic_DNA"/>
</dbReference>
<dbReference type="GO" id="GO:0000166">
    <property type="term" value="F:nucleotide binding"/>
    <property type="evidence" value="ECO:0007669"/>
    <property type="project" value="InterPro"/>
</dbReference>
<dbReference type="InterPro" id="IPR009019">
    <property type="entry name" value="KH_sf_prok-type"/>
</dbReference>
<evidence type="ECO:0000256" key="1">
    <source>
        <dbReference type="ARBA" id="ARBA00022472"/>
    </source>
</evidence>
<evidence type="ECO:0000256" key="7">
    <source>
        <dbReference type="HAMAP-Rule" id="MF_00945"/>
    </source>
</evidence>
<comment type="subcellular location">
    <subcellularLocation>
        <location evidence="7">Cytoplasm</location>
    </subcellularLocation>
</comment>
<evidence type="ECO:0000259" key="8">
    <source>
        <dbReference type="PROSITE" id="PS50126"/>
    </source>
</evidence>
<dbReference type="Pfam" id="PF13184">
    <property type="entry name" value="KH_NusA_1st"/>
    <property type="match status" value="1"/>
</dbReference>
<evidence type="ECO:0000256" key="4">
    <source>
        <dbReference type="ARBA" id="ARBA00022884"/>
    </source>
</evidence>
<dbReference type="Gene3D" id="1.10.150.20">
    <property type="entry name" value="5' to 3' exonuclease, C-terminal subdomain"/>
    <property type="match status" value="1"/>
</dbReference>
<dbReference type="CDD" id="cd04455">
    <property type="entry name" value="S1_NusA"/>
    <property type="match status" value="1"/>
</dbReference>
<evidence type="ECO:0000256" key="3">
    <source>
        <dbReference type="ARBA" id="ARBA00022814"/>
    </source>
</evidence>
<evidence type="ECO:0000313" key="10">
    <source>
        <dbReference type="Proteomes" id="UP000319619"/>
    </source>
</evidence>
<dbReference type="Gene3D" id="3.30.1480.10">
    <property type="entry name" value="NusA, N-terminal domain"/>
    <property type="match status" value="1"/>
</dbReference>
<dbReference type="CDD" id="cd02134">
    <property type="entry name" value="KH-II_NusA_rpt1"/>
    <property type="match status" value="1"/>
</dbReference>
<keyword evidence="2 7" id="KW-0963">Cytoplasm</keyword>
<protein>
    <recommendedName>
        <fullName evidence="7">Transcription termination/antitermination protein NusA</fullName>
    </recommendedName>
</protein>
<dbReference type="AlphaFoldDB" id="A0A532V3H4"/>
<dbReference type="GO" id="GO:0003723">
    <property type="term" value="F:RNA binding"/>
    <property type="evidence" value="ECO:0007669"/>
    <property type="project" value="UniProtKB-UniRule"/>
</dbReference>
<dbReference type="Pfam" id="PF08529">
    <property type="entry name" value="NusA_N"/>
    <property type="match status" value="1"/>
</dbReference>
<dbReference type="Proteomes" id="UP000319619">
    <property type="component" value="Unassembled WGS sequence"/>
</dbReference>
<evidence type="ECO:0000256" key="5">
    <source>
        <dbReference type="ARBA" id="ARBA00023015"/>
    </source>
</evidence>
<dbReference type="InterPro" id="IPR010213">
    <property type="entry name" value="TF_NusA"/>
</dbReference>
<gene>
    <name evidence="7 9" type="primary">nusA</name>
    <name evidence="9" type="ORF">CEE37_03795</name>
</gene>
<dbReference type="PROSITE" id="PS50084">
    <property type="entry name" value="KH_TYPE_1"/>
    <property type="match status" value="1"/>
</dbReference>
<keyword evidence="1 7" id="KW-0806">Transcription termination</keyword>
<dbReference type="HAMAP" id="MF_00945_B">
    <property type="entry name" value="NusA_B"/>
    <property type="match status" value="1"/>
</dbReference>
<dbReference type="SUPFAM" id="SSF50249">
    <property type="entry name" value="Nucleic acid-binding proteins"/>
    <property type="match status" value="1"/>
</dbReference>
<feature type="domain" description="S1 motif" evidence="8">
    <location>
        <begin position="137"/>
        <end position="200"/>
    </location>
</feature>
<dbReference type="InterPro" id="IPR025249">
    <property type="entry name" value="TF_NusA_KH_1st"/>
</dbReference>
<sequence>MNHDIVDAISYLIREKQIEKHAFQEIIESVFLSILKKKFGSSDNFDVIFNLEKGDIEIYCEKEIVPDDGIEDPVTQVALSDAQKVDGDFEVGEDFVEIIDYRTFGRRLITAAKQNLAQKIKEVEKDNIFREFTERKGEVILGDVHQINRHEIRINVDKTEVVMPRDEAIYNERYRRGDTVRAIIKDVARTPKEPLIIVSRADVSFIRRLFEIEVPEIYDGIVEIRRIVREPGDRTKIAVESNDKRIDPVGACVGLKGVRIQAIVRELNNEKIDIIHWNEERSLLIHRALAPVTPLELIPDEENRRIMAVIPDDQMSMAIGRKGQNIRLASLLVGVNIEPIKESDFYEEEELPIDEIEGLSDSVKGKLKTAGYDNAEQVLDAGKEKLLEISGVGEAIANKILEALTVYYED</sequence>
<dbReference type="Gene3D" id="2.40.50.140">
    <property type="entry name" value="Nucleic acid-binding proteins"/>
    <property type="match status" value="1"/>
</dbReference>
<dbReference type="InterPro" id="IPR036555">
    <property type="entry name" value="NusA_N_sf"/>
</dbReference>
<dbReference type="InterPro" id="IPR012340">
    <property type="entry name" value="NA-bd_OB-fold"/>
</dbReference>
<proteinExistence type="inferred from homology"/>
<name>A0A532V3H4_UNCL8</name>
<comment type="subunit">
    <text evidence="7">Monomer. Binds directly to the core enzyme of the DNA-dependent RNA polymerase and to nascent RNA.</text>
</comment>
<keyword evidence="3 7" id="KW-0889">Transcription antitermination</keyword>
<dbReference type="GO" id="GO:0031564">
    <property type="term" value="P:transcription antitermination"/>
    <property type="evidence" value="ECO:0007669"/>
    <property type="project" value="UniProtKB-UniRule"/>
</dbReference>